<gene>
    <name evidence="2" type="ORF">GCM10009539_05990</name>
</gene>
<dbReference type="Proteomes" id="UP001500967">
    <property type="component" value="Unassembled WGS sequence"/>
</dbReference>
<dbReference type="RefSeq" id="WP_344647151.1">
    <property type="nucleotide sequence ID" value="NZ_BAAAGX010000003.1"/>
</dbReference>
<dbReference type="EMBL" id="BAAAGX010000003">
    <property type="protein sequence ID" value="GAA0223603.1"/>
    <property type="molecule type" value="Genomic_DNA"/>
</dbReference>
<proteinExistence type="predicted"/>
<accession>A0ABN0TJZ6</accession>
<protein>
    <submittedName>
        <fullName evidence="2">Uncharacterized protein</fullName>
    </submittedName>
</protein>
<sequence length="81" mass="8947">MTTSSWGDRVTPLRLVCGLFRGLGALIPDDPYTVWTGPGGPITITPLFLPYDSQFQPFSVLPRPDASPLQRRPDDGEEWSS</sequence>
<evidence type="ECO:0000256" key="1">
    <source>
        <dbReference type="SAM" id="MobiDB-lite"/>
    </source>
</evidence>
<name>A0ABN0TJZ6_9ACTN</name>
<organism evidence="2 3">
    <name type="scientific">Cryptosporangium japonicum</name>
    <dbReference type="NCBI Taxonomy" id="80872"/>
    <lineage>
        <taxon>Bacteria</taxon>
        <taxon>Bacillati</taxon>
        <taxon>Actinomycetota</taxon>
        <taxon>Actinomycetes</taxon>
        <taxon>Cryptosporangiales</taxon>
        <taxon>Cryptosporangiaceae</taxon>
        <taxon>Cryptosporangium</taxon>
    </lineage>
</organism>
<reference evidence="2 3" key="1">
    <citation type="journal article" date="2019" name="Int. J. Syst. Evol. Microbiol.">
        <title>The Global Catalogue of Microorganisms (GCM) 10K type strain sequencing project: providing services to taxonomists for standard genome sequencing and annotation.</title>
        <authorList>
            <consortium name="The Broad Institute Genomics Platform"/>
            <consortium name="The Broad Institute Genome Sequencing Center for Infectious Disease"/>
            <person name="Wu L."/>
            <person name="Ma J."/>
        </authorList>
    </citation>
    <scope>NUCLEOTIDE SEQUENCE [LARGE SCALE GENOMIC DNA]</scope>
    <source>
        <strain evidence="2 3">JCM 10425</strain>
    </source>
</reference>
<comment type="caution">
    <text evidence="2">The sequence shown here is derived from an EMBL/GenBank/DDBJ whole genome shotgun (WGS) entry which is preliminary data.</text>
</comment>
<keyword evidence="3" id="KW-1185">Reference proteome</keyword>
<feature type="region of interest" description="Disordered" evidence="1">
    <location>
        <begin position="60"/>
        <end position="81"/>
    </location>
</feature>
<evidence type="ECO:0000313" key="2">
    <source>
        <dbReference type="EMBL" id="GAA0223603.1"/>
    </source>
</evidence>
<evidence type="ECO:0000313" key="3">
    <source>
        <dbReference type="Proteomes" id="UP001500967"/>
    </source>
</evidence>